<evidence type="ECO:0000256" key="6">
    <source>
        <dbReference type="ARBA" id="ARBA00049024"/>
    </source>
</evidence>
<evidence type="ECO:0000256" key="1">
    <source>
        <dbReference type="ARBA" id="ARBA00004985"/>
    </source>
</evidence>
<keyword evidence="5 7" id="KW-0560">Oxidoreductase</keyword>
<dbReference type="InterPro" id="IPR012134">
    <property type="entry name" value="Glu-5-SA_DH"/>
</dbReference>
<evidence type="ECO:0000256" key="4">
    <source>
        <dbReference type="ARBA" id="ARBA00022857"/>
    </source>
</evidence>
<dbReference type="Gene3D" id="3.40.605.10">
    <property type="entry name" value="Aldehyde Dehydrogenase, Chain A, domain 1"/>
    <property type="match status" value="1"/>
</dbReference>
<dbReference type="EC" id="1.2.1.41" evidence="7"/>
<dbReference type="PANTHER" id="PTHR11063:SF8">
    <property type="entry name" value="DELTA-1-PYRROLINE-5-CARBOXYLATE SYNTHASE"/>
    <property type="match status" value="1"/>
</dbReference>
<feature type="domain" description="Aldehyde dehydrogenase" evidence="8">
    <location>
        <begin position="9"/>
        <end position="288"/>
    </location>
</feature>
<keyword evidence="2 7" id="KW-0028">Amino-acid biosynthesis</keyword>
<keyword evidence="3 7" id="KW-0641">Proline biosynthesis</keyword>
<dbReference type="UniPathway" id="UPA00098">
    <property type="reaction ID" value="UER00360"/>
</dbReference>
<dbReference type="InterPro" id="IPR016162">
    <property type="entry name" value="Ald_DH_N"/>
</dbReference>
<dbReference type="InterPro" id="IPR000965">
    <property type="entry name" value="GPR_dom"/>
</dbReference>
<comment type="catalytic activity">
    <reaction evidence="6 7">
        <text>L-glutamate 5-semialdehyde + phosphate + NADP(+) = L-glutamyl 5-phosphate + NADPH + H(+)</text>
        <dbReference type="Rhea" id="RHEA:19541"/>
        <dbReference type="ChEBI" id="CHEBI:15378"/>
        <dbReference type="ChEBI" id="CHEBI:43474"/>
        <dbReference type="ChEBI" id="CHEBI:57783"/>
        <dbReference type="ChEBI" id="CHEBI:58066"/>
        <dbReference type="ChEBI" id="CHEBI:58274"/>
        <dbReference type="ChEBI" id="CHEBI:58349"/>
        <dbReference type="EC" id="1.2.1.41"/>
    </reaction>
</comment>
<comment type="function">
    <text evidence="7">Catalyzes the NADPH-dependent reduction of L-glutamate 5-phosphate into L-glutamate 5-semialdehyde and phosphate. The product spontaneously undergoes cyclization to form 1-pyrroline-5-carboxylate.</text>
</comment>
<dbReference type="SUPFAM" id="SSF53720">
    <property type="entry name" value="ALDH-like"/>
    <property type="match status" value="1"/>
</dbReference>
<evidence type="ECO:0000256" key="7">
    <source>
        <dbReference type="HAMAP-Rule" id="MF_00412"/>
    </source>
</evidence>
<proteinExistence type="inferred from homology"/>
<dbReference type="RefSeq" id="WP_084097865.1">
    <property type="nucleotide sequence ID" value="NZ_FWXK01000001.1"/>
</dbReference>
<dbReference type="InterPro" id="IPR015590">
    <property type="entry name" value="Aldehyde_DH_dom"/>
</dbReference>
<dbReference type="Proteomes" id="UP000243884">
    <property type="component" value="Unassembled WGS sequence"/>
</dbReference>
<gene>
    <name evidence="7" type="primary">proA</name>
    <name evidence="9" type="ORF">SAMN04487984_0260</name>
</gene>
<dbReference type="CDD" id="cd07079">
    <property type="entry name" value="ALDH_F18-19_ProA-GPR"/>
    <property type="match status" value="1"/>
</dbReference>
<dbReference type="GO" id="GO:0055129">
    <property type="term" value="P:L-proline biosynthetic process"/>
    <property type="evidence" value="ECO:0007669"/>
    <property type="project" value="UniProtKB-UniRule"/>
</dbReference>
<organism evidence="9 10">
    <name type="scientific">Aerococcus suis</name>
    <dbReference type="NCBI Taxonomy" id="371602"/>
    <lineage>
        <taxon>Bacteria</taxon>
        <taxon>Bacillati</taxon>
        <taxon>Bacillota</taxon>
        <taxon>Bacilli</taxon>
        <taxon>Lactobacillales</taxon>
        <taxon>Aerococcaceae</taxon>
        <taxon>Aerococcus</taxon>
    </lineage>
</organism>
<evidence type="ECO:0000259" key="8">
    <source>
        <dbReference type="Pfam" id="PF00171"/>
    </source>
</evidence>
<dbReference type="AlphaFoldDB" id="A0A1W1Y3I2"/>
<dbReference type="PIRSF" id="PIRSF000151">
    <property type="entry name" value="GPR"/>
    <property type="match status" value="1"/>
</dbReference>
<dbReference type="GO" id="GO:0050661">
    <property type="term" value="F:NADP binding"/>
    <property type="evidence" value="ECO:0007669"/>
    <property type="project" value="InterPro"/>
</dbReference>
<comment type="subcellular location">
    <subcellularLocation>
        <location evidence="7">Cytoplasm</location>
    </subcellularLocation>
</comment>
<reference evidence="10" key="1">
    <citation type="submission" date="2017-04" db="EMBL/GenBank/DDBJ databases">
        <authorList>
            <person name="Varghese N."/>
            <person name="Submissions S."/>
        </authorList>
    </citation>
    <scope>NUCLEOTIDE SEQUENCE [LARGE SCALE GENOMIC DNA]</scope>
    <source>
        <strain evidence="10">DSM 21500</strain>
    </source>
</reference>
<comment type="pathway">
    <text evidence="1 7">Amino-acid biosynthesis; L-proline biosynthesis; L-glutamate 5-semialdehyde from L-glutamate: step 2/2.</text>
</comment>
<dbReference type="FunFam" id="3.40.309.10:FF:000006">
    <property type="entry name" value="Gamma-glutamyl phosphate reductase"/>
    <property type="match status" value="1"/>
</dbReference>
<keyword evidence="7" id="KW-0963">Cytoplasm</keyword>
<evidence type="ECO:0000256" key="5">
    <source>
        <dbReference type="ARBA" id="ARBA00023002"/>
    </source>
</evidence>
<sequence>MINEKSLITLAKNAKKTAHHLAQLTTTEKNMALRTMAKHLRSAAADILAVNAKDISEAKQNGRSDSFIERLTLTPERVEAMANGLEQVATLPDIIGQTDSQWLTDTDLQISKVRVPLGVIGIIYESRPNVTTDASALAFKSGNAVILRGGKETIHSNTEIVQVLQAALKEVNLPITAINYIDNPDRELAKQFMHLNEYVDCLIPRGSAGLIQNVIQQATIPTIETGTGNNHLYIHKDADIEKALAILENAKTQRVSVCNAIETLLVDKEIAEEFLSLAASLLAKYHVKIHADNIASNYFQNSIAITPDDDATEYLDYELAIRVVEDVNTAIEHIMTYSTHHTETIVTENYSTARLFTQAIDSAVVMVNASSRFSDGEQFGFGGEIGISTQKLHARGPMGLAALTSYKYIVLGDGQTRD</sequence>
<dbReference type="InterPro" id="IPR016163">
    <property type="entry name" value="Ald_DH_C"/>
</dbReference>
<keyword evidence="10" id="KW-1185">Reference proteome</keyword>
<evidence type="ECO:0000313" key="9">
    <source>
        <dbReference type="EMBL" id="SMC30729.1"/>
    </source>
</evidence>
<dbReference type="PANTHER" id="PTHR11063">
    <property type="entry name" value="GLUTAMATE SEMIALDEHYDE DEHYDROGENASE"/>
    <property type="match status" value="1"/>
</dbReference>
<keyword evidence="4 7" id="KW-0521">NADP</keyword>
<dbReference type="Pfam" id="PF00171">
    <property type="entry name" value="Aldedh"/>
    <property type="match status" value="1"/>
</dbReference>
<dbReference type="NCBIfam" id="TIGR00407">
    <property type="entry name" value="proA"/>
    <property type="match status" value="1"/>
</dbReference>
<protein>
    <recommendedName>
        <fullName evidence="7">Gamma-glutamyl phosphate reductase</fullName>
        <shortName evidence="7">GPR</shortName>
        <ecNumber evidence="7">1.2.1.41</ecNumber>
    </recommendedName>
    <alternativeName>
        <fullName evidence="7">Glutamate-5-semialdehyde dehydrogenase</fullName>
    </alternativeName>
    <alternativeName>
        <fullName evidence="7">Glutamyl-gamma-semialdehyde dehydrogenase</fullName>
        <shortName evidence="7">GSA dehydrogenase</shortName>
    </alternativeName>
</protein>
<dbReference type="PROSITE" id="PS01223">
    <property type="entry name" value="PROA"/>
    <property type="match status" value="1"/>
</dbReference>
<dbReference type="OrthoDB" id="9809970at2"/>
<dbReference type="STRING" id="371602.SAMN04487984_0260"/>
<accession>A0A1W1Y3I2</accession>
<dbReference type="HAMAP" id="MF_00412">
    <property type="entry name" value="ProA"/>
    <property type="match status" value="1"/>
</dbReference>
<evidence type="ECO:0000256" key="2">
    <source>
        <dbReference type="ARBA" id="ARBA00022605"/>
    </source>
</evidence>
<comment type="similarity">
    <text evidence="7">Belongs to the gamma-glutamyl phosphate reductase family.</text>
</comment>
<dbReference type="Gene3D" id="3.40.309.10">
    <property type="entry name" value="Aldehyde Dehydrogenase, Chain A, domain 2"/>
    <property type="match status" value="1"/>
</dbReference>
<dbReference type="GO" id="GO:0004350">
    <property type="term" value="F:glutamate-5-semialdehyde dehydrogenase activity"/>
    <property type="evidence" value="ECO:0007669"/>
    <property type="project" value="UniProtKB-UniRule"/>
</dbReference>
<evidence type="ECO:0000313" key="10">
    <source>
        <dbReference type="Proteomes" id="UP000243884"/>
    </source>
</evidence>
<dbReference type="InterPro" id="IPR020593">
    <property type="entry name" value="G-glutamylP_reductase_CS"/>
</dbReference>
<evidence type="ECO:0000256" key="3">
    <source>
        <dbReference type="ARBA" id="ARBA00022650"/>
    </source>
</evidence>
<dbReference type="EMBL" id="FWXK01000001">
    <property type="protein sequence ID" value="SMC30729.1"/>
    <property type="molecule type" value="Genomic_DNA"/>
</dbReference>
<name>A0A1W1Y3I2_9LACT</name>
<dbReference type="GO" id="GO:0005737">
    <property type="term" value="C:cytoplasm"/>
    <property type="evidence" value="ECO:0007669"/>
    <property type="project" value="UniProtKB-SubCell"/>
</dbReference>
<dbReference type="NCBIfam" id="NF001221">
    <property type="entry name" value="PRK00197.1"/>
    <property type="match status" value="1"/>
</dbReference>
<dbReference type="InterPro" id="IPR016161">
    <property type="entry name" value="Ald_DH/histidinol_DH"/>
</dbReference>